<reference evidence="12" key="1">
    <citation type="journal article" date="2023" name="IScience">
        <title>Live-bearing cockroach genome reveals convergent evolutionary mechanisms linked to viviparity in insects and beyond.</title>
        <authorList>
            <person name="Fouks B."/>
            <person name="Harrison M.C."/>
            <person name="Mikhailova A.A."/>
            <person name="Marchal E."/>
            <person name="English S."/>
            <person name="Carruthers M."/>
            <person name="Jennings E.C."/>
            <person name="Chiamaka E.L."/>
            <person name="Frigard R.A."/>
            <person name="Pippel M."/>
            <person name="Attardo G.M."/>
            <person name="Benoit J.B."/>
            <person name="Bornberg-Bauer E."/>
            <person name="Tobe S.S."/>
        </authorList>
    </citation>
    <scope>NUCLEOTIDE SEQUENCE</scope>
    <source>
        <strain evidence="12">Stay&amp;Tobe</strain>
    </source>
</reference>
<gene>
    <name evidence="12" type="ORF">L9F63_012542</name>
</gene>
<dbReference type="Pfam" id="PF00060">
    <property type="entry name" value="Lig_chan"/>
    <property type="match status" value="1"/>
</dbReference>
<name>A0AAD8AC91_DIPPU</name>
<organism evidence="12 13">
    <name type="scientific">Diploptera punctata</name>
    <name type="common">Pacific beetle cockroach</name>
    <dbReference type="NCBI Taxonomy" id="6984"/>
    <lineage>
        <taxon>Eukaryota</taxon>
        <taxon>Metazoa</taxon>
        <taxon>Ecdysozoa</taxon>
        <taxon>Arthropoda</taxon>
        <taxon>Hexapoda</taxon>
        <taxon>Insecta</taxon>
        <taxon>Pterygota</taxon>
        <taxon>Neoptera</taxon>
        <taxon>Polyneoptera</taxon>
        <taxon>Dictyoptera</taxon>
        <taxon>Blattodea</taxon>
        <taxon>Blaberoidea</taxon>
        <taxon>Blaberidae</taxon>
        <taxon>Diplopterinae</taxon>
        <taxon>Diploptera</taxon>
    </lineage>
</organism>
<dbReference type="Pfam" id="PF24576">
    <property type="entry name" value="IR75A_N"/>
    <property type="match status" value="1"/>
</dbReference>
<evidence type="ECO:0000256" key="4">
    <source>
        <dbReference type="ARBA" id="ARBA00022692"/>
    </source>
</evidence>
<comment type="caution">
    <text evidence="12">The sequence shown here is derived from an EMBL/GenBank/DDBJ whole genome shotgun (WGS) entry which is preliminary data.</text>
</comment>
<dbReference type="InterPro" id="IPR001320">
    <property type="entry name" value="Iontro_rcpt_C"/>
</dbReference>
<keyword evidence="7" id="KW-0675">Receptor</keyword>
<dbReference type="GO" id="GO:0015276">
    <property type="term" value="F:ligand-gated monoatomic ion channel activity"/>
    <property type="evidence" value="ECO:0007669"/>
    <property type="project" value="InterPro"/>
</dbReference>
<evidence type="ECO:0000256" key="1">
    <source>
        <dbReference type="ARBA" id="ARBA00004651"/>
    </source>
</evidence>
<evidence type="ECO:0000256" key="9">
    <source>
        <dbReference type="SAM" id="Phobius"/>
    </source>
</evidence>
<keyword evidence="13" id="KW-1185">Reference proteome</keyword>
<keyword evidence="8" id="KW-0325">Glycoprotein</keyword>
<evidence type="ECO:0000313" key="13">
    <source>
        <dbReference type="Proteomes" id="UP001233999"/>
    </source>
</evidence>
<keyword evidence="6 9" id="KW-0472">Membrane</keyword>
<evidence type="ECO:0000256" key="8">
    <source>
        <dbReference type="ARBA" id="ARBA00023180"/>
    </source>
</evidence>
<feature type="transmembrane region" description="Helical" evidence="9">
    <location>
        <begin position="371"/>
        <end position="394"/>
    </location>
</feature>
<evidence type="ECO:0000256" key="5">
    <source>
        <dbReference type="ARBA" id="ARBA00022989"/>
    </source>
</evidence>
<dbReference type="SUPFAM" id="SSF53850">
    <property type="entry name" value="Periplasmic binding protein-like II"/>
    <property type="match status" value="1"/>
</dbReference>
<proteinExistence type="inferred from homology"/>
<keyword evidence="4 9" id="KW-0812">Transmembrane</keyword>
<dbReference type="GO" id="GO:0005886">
    <property type="term" value="C:plasma membrane"/>
    <property type="evidence" value="ECO:0007669"/>
    <property type="project" value="UniProtKB-SubCell"/>
</dbReference>
<evidence type="ECO:0000259" key="10">
    <source>
        <dbReference type="Pfam" id="PF00060"/>
    </source>
</evidence>
<feature type="transmembrane region" description="Helical" evidence="9">
    <location>
        <begin position="136"/>
        <end position="158"/>
    </location>
</feature>
<evidence type="ECO:0000256" key="7">
    <source>
        <dbReference type="ARBA" id="ARBA00023170"/>
    </source>
</evidence>
<dbReference type="InterPro" id="IPR057074">
    <property type="entry name" value="IR75A_N"/>
</dbReference>
<dbReference type="EMBL" id="JASPKZ010001989">
    <property type="protein sequence ID" value="KAJ9596424.1"/>
    <property type="molecule type" value="Genomic_DNA"/>
</dbReference>
<feature type="domain" description="Ionotropic glutamate receptor C-terminal" evidence="10">
    <location>
        <begin position="138"/>
        <end position="385"/>
    </location>
</feature>
<evidence type="ECO:0000259" key="11">
    <source>
        <dbReference type="Pfam" id="PF24576"/>
    </source>
</evidence>
<dbReference type="PANTHER" id="PTHR42643">
    <property type="entry name" value="IONOTROPIC RECEPTOR 20A-RELATED"/>
    <property type="match status" value="1"/>
</dbReference>
<comment type="similarity">
    <text evidence="2">Belongs to the glutamate-gated ion channel (TC 1.A.10.1) family.</text>
</comment>
<evidence type="ECO:0008006" key="14">
    <source>
        <dbReference type="Google" id="ProtNLM"/>
    </source>
</evidence>
<reference evidence="12" key="2">
    <citation type="submission" date="2023-05" db="EMBL/GenBank/DDBJ databases">
        <authorList>
            <person name="Fouks B."/>
        </authorList>
    </citation>
    <scope>NUCLEOTIDE SEQUENCE</scope>
    <source>
        <strain evidence="12">Stay&amp;Tobe</strain>
        <tissue evidence="12">Testes</tissue>
    </source>
</reference>
<sequence length="422" mass="48286">MEVYRVGPEQPLIIRHWGKWSPEHGIQVETTSLYKRRSDFNGLTINASYINVSNRSVYIPSVDGYYGSQMADGSFNGLVSMIQHQQVHMTASNLMMMPNRRTAVDYLTSLLEERTYLFIKQPEIIMMQWTDFVRPFSTALWCTDVVMILVLGCCLWLLCKYNWRENYCTIPQAVFVITASFYLQGRSDSCKVLLLTSYVTSTVLLAGYSASLISTLTTKEAKLPFVDFLGLVKKGTHMVGLLPSSAQLDTIKYAADPILRQVYTDFIAPYEDSLPQTDEEGLHRVCTGNYAYMGEFIETMATNLPCRVVHIPEAFIPVTLSIAIHKQSPYRSIFKFYLNEMRRSGILRRFMLQTLNYQSHQDVSQSRSVELIHVVPLFGILLIGIIASLIIFLLEKRIHHKHPIIEESEKSDKYKLNTPKSK</sequence>
<dbReference type="AlphaFoldDB" id="A0AAD8AC91"/>
<protein>
    <recommendedName>
        <fullName evidence="14">Ionotropic glutamate receptor C-terminal domain-containing protein</fullName>
    </recommendedName>
</protein>
<comment type="subcellular location">
    <subcellularLocation>
        <location evidence="1">Cell membrane</location>
        <topology evidence="1">Multi-pass membrane protein</topology>
    </subcellularLocation>
</comment>
<feature type="domain" description="Ionotropic receptor 75a N-terminal" evidence="11">
    <location>
        <begin position="2"/>
        <end position="48"/>
    </location>
</feature>
<dbReference type="GO" id="GO:0050906">
    <property type="term" value="P:detection of stimulus involved in sensory perception"/>
    <property type="evidence" value="ECO:0007669"/>
    <property type="project" value="UniProtKB-ARBA"/>
</dbReference>
<evidence type="ECO:0000256" key="6">
    <source>
        <dbReference type="ARBA" id="ARBA00023136"/>
    </source>
</evidence>
<dbReference type="PANTHER" id="PTHR42643:SF32">
    <property type="entry name" value="IONOTROPIC RECEPTOR 31A, ISOFORM C-RELATED"/>
    <property type="match status" value="1"/>
</dbReference>
<keyword evidence="5 9" id="KW-1133">Transmembrane helix</keyword>
<dbReference type="Gene3D" id="3.40.190.10">
    <property type="entry name" value="Periplasmic binding protein-like II"/>
    <property type="match status" value="3"/>
</dbReference>
<evidence type="ECO:0000256" key="3">
    <source>
        <dbReference type="ARBA" id="ARBA00022475"/>
    </source>
</evidence>
<dbReference type="Proteomes" id="UP001233999">
    <property type="component" value="Unassembled WGS sequence"/>
</dbReference>
<keyword evidence="3" id="KW-1003">Cell membrane</keyword>
<evidence type="ECO:0000313" key="12">
    <source>
        <dbReference type="EMBL" id="KAJ9596424.1"/>
    </source>
</evidence>
<evidence type="ECO:0000256" key="2">
    <source>
        <dbReference type="ARBA" id="ARBA00008685"/>
    </source>
</evidence>
<accession>A0AAD8AC91</accession>
<dbReference type="InterPro" id="IPR052192">
    <property type="entry name" value="Insect_Ionotropic_Sensory_Rcpt"/>
</dbReference>